<name>A0A0E9W3Y1_ANGAN</name>
<organism evidence="1">
    <name type="scientific">Anguilla anguilla</name>
    <name type="common">European freshwater eel</name>
    <name type="synonym">Muraena anguilla</name>
    <dbReference type="NCBI Taxonomy" id="7936"/>
    <lineage>
        <taxon>Eukaryota</taxon>
        <taxon>Metazoa</taxon>
        <taxon>Chordata</taxon>
        <taxon>Craniata</taxon>
        <taxon>Vertebrata</taxon>
        <taxon>Euteleostomi</taxon>
        <taxon>Actinopterygii</taxon>
        <taxon>Neopterygii</taxon>
        <taxon>Teleostei</taxon>
        <taxon>Anguilliformes</taxon>
        <taxon>Anguillidae</taxon>
        <taxon>Anguilla</taxon>
    </lineage>
</organism>
<reference evidence="1" key="2">
    <citation type="journal article" date="2015" name="Fish Shellfish Immunol.">
        <title>Early steps in the European eel (Anguilla anguilla)-Vibrio vulnificus interaction in the gills: Role of the RtxA13 toxin.</title>
        <authorList>
            <person name="Callol A."/>
            <person name="Pajuelo D."/>
            <person name="Ebbesson L."/>
            <person name="Teles M."/>
            <person name="MacKenzie S."/>
            <person name="Amaro C."/>
        </authorList>
    </citation>
    <scope>NUCLEOTIDE SEQUENCE</scope>
</reference>
<protein>
    <submittedName>
        <fullName evidence="1">Uncharacterized protein</fullName>
    </submittedName>
</protein>
<proteinExistence type="predicted"/>
<dbReference type="EMBL" id="GBXM01024364">
    <property type="protein sequence ID" value="JAH84213.1"/>
    <property type="molecule type" value="Transcribed_RNA"/>
</dbReference>
<reference evidence="1" key="1">
    <citation type="submission" date="2014-11" db="EMBL/GenBank/DDBJ databases">
        <authorList>
            <person name="Amaro Gonzalez C."/>
        </authorList>
    </citation>
    <scope>NUCLEOTIDE SEQUENCE</scope>
</reference>
<sequence>MWRMEMMRMQTLGRKIFSISREIQKTSSRECSIM</sequence>
<accession>A0A0E9W3Y1</accession>
<dbReference type="AlphaFoldDB" id="A0A0E9W3Y1"/>
<evidence type="ECO:0000313" key="1">
    <source>
        <dbReference type="EMBL" id="JAH84213.1"/>
    </source>
</evidence>